<evidence type="ECO:0000256" key="3">
    <source>
        <dbReference type="ARBA" id="ARBA00022448"/>
    </source>
</evidence>
<dbReference type="GO" id="GO:0000813">
    <property type="term" value="C:ESCRT I complex"/>
    <property type="evidence" value="ECO:0000318"/>
    <property type="project" value="GO_Central"/>
</dbReference>
<dbReference type="EMBL" id="NBSK02000009">
    <property type="protein sequence ID" value="KAJ0187760.1"/>
    <property type="molecule type" value="Genomic_DNA"/>
</dbReference>
<feature type="domain" description="VPS37 C-terminal" evidence="8">
    <location>
        <begin position="277"/>
        <end position="338"/>
    </location>
</feature>
<evidence type="ECO:0000256" key="4">
    <source>
        <dbReference type="ARBA" id="ARBA00022753"/>
    </source>
</evidence>
<accession>A0A9R1UHV8</accession>
<keyword evidence="10" id="KW-1185">Reference proteome</keyword>
<dbReference type="Pfam" id="PF07200">
    <property type="entry name" value="Mod_r"/>
    <property type="match status" value="3"/>
</dbReference>
<keyword evidence="7" id="KW-0732">Signal</keyword>
<evidence type="ECO:0000256" key="1">
    <source>
        <dbReference type="ARBA" id="ARBA00004177"/>
    </source>
</evidence>
<dbReference type="GO" id="GO:0043162">
    <property type="term" value="P:ubiquitin-dependent protein catabolic process via the multivesicular body sorting pathway"/>
    <property type="evidence" value="ECO:0000318"/>
    <property type="project" value="GO_Central"/>
</dbReference>
<dbReference type="PANTHER" id="PTHR13678">
    <property type="entry name" value="VACUOLAR PROTEIN SORTING-ASSOCIATED PROTEIN 37"/>
    <property type="match status" value="1"/>
</dbReference>
<evidence type="ECO:0000256" key="7">
    <source>
        <dbReference type="SAM" id="SignalP"/>
    </source>
</evidence>
<dbReference type="Proteomes" id="UP000235145">
    <property type="component" value="Unassembled WGS sequence"/>
</dbReference>
<comment type="similarity">
    <text evidence="2">Belongs to the VPS37 family.</text>
</comment>
<proteinExistence type="inferred from homology"/>
<comment type="caution">
    <text evidence="9">The sequence shown here is derived from an EMBL/GenBank/DDBJ whole genome shotgun (WGS) entry which is preliminary data.</text>
</comment>
<evidence type="ECO:0000256" key="2">
    <source>
        <dbReference type="ARBA" id="ARBA00007617"/>
    </source>
</evidence>
<sequence length="483" mass="55690">MFYVIIFSLNLGLYRQGVYGYGYAPYGPYSPVGSPMPTDTTKGNPNDVKGNTASTPVRPNSYQNLSFNPNGTYGRGAQTGYQDPRYTYDGLQSTIPWLDICKTKVLMSYRHFYLTKEPINSSCFQLILYEMSLRKKPCNLLFMIIRTMELASAQAKLQELKKKTQILRCYSSGSLLNKLQECLNRTDEESEMLHEQLLGKEIDVVTFTKKYKQLQCYSPGNNLVELEVKNTWLSVDHKNQMLMIRKVDPTLDMEAHEGDNYTHILFMIIRTMDLASAQGKLHKLKKKTQLLQCYSSGSLLNKLQECLNKTDEESEMLHEQLLGKEIDVVTFTKKYKQLQCYSPGNNLVELEVKNTWLSVDHKNQMFMIRKVDPTLDMEADEGDNYTHILFMIIRTMDLASAQVKLHELKKKTQLLQCYSSGSLVNKVQECLNKTDEESEMLHAQLLGKEIDVVTFTKKYKQLQCYSPGSFPVYWLESRCLLKF</sequence>
<feature type="chain" id="PRO_5040317793" description="VPS37 C-terminal domain-containing protein" evidence="7">
    <location>
        <begin position="21"/>
        <end position="483"/>
    </location>
</feature>
<protein>
    <recommendedName>
        <fullName evidence="8">VPS37 C-terminal domain-containing protein</fullName>
    </recommendedName>
</protein>
<keyword evidence="4" id="KW-0967">Endosome</keyword>
<keyword evidence="5" id="KW-0653">Protein transport</keyword>
<dbReference type="AlphaFoldDB" id="A0A9R1UHV8"/>
<gene>
    <name evidence="9" type="ORF">LSAT_V11C900500110</name>
</gene>
<keyword evidence="3" id="KW-0813">Transport</keyword>
<reference evidence="9 10" key="1">
    <citation type="journal article" date="2017" name="Nat. Commun.">
        <title>Genome assembly with in vitro proximity ligation data and whole-genome triplication in lettuce.</title>
        <authorList>
            <person name="Reyes-Chin-Wo S."/>
            <person name="Wang Z."/>
            <person name="Yang X."/>
            <person name="Kozik A."/>
            <person name="Arikit S."/>
            <person name="Song C."/>
            <person name="Xia L."/>
            <person name="Froenicke L."/>
            <person name="Lavelle D.O."/>
            <person name="Truco M.J."/>
            <person name="Xia R."/>
            <person name="Zhu S."/>
            <person name="Xu C."/>
            <person name="Xu H."/>
            <person name="Xu X."/>
            <person name="Cox K."/>
            <person name="Korf I."/>
            <person name="Meyers B.C."/>
            <person name="Michelmore R.W."/>
        </authorList>
    </citation>
    <scope>NUCLEOTIDE SEQUENCE [LARGE SCALE GENOMIC DNA]</scope>
    <source>
        <strain evidence="10">cv. Salinas</strain>
        <tissue evidence="9">Seedlings</tissue>
    </source>
</reference>
<feature type="region of interest" description="Disordered" evidence="6">
    <location>
        <begin position="36"/>
        <end position="61"/>
    </location>
</feature>
<feature type="signal peptide" evidence="7">
    <location>
        <begin position="1"/>
        <end position="20"/>
    </location>
</feature>
<evidence type="ECO:0000256" key="5">
    <source>
        <dbReference type="ARBA" id="ARBA00022927"/>
    </source>
</evidence>
<evidence type="ECO:0000256" key="6">
    <source>
        <dbReference type="SAM" id="MobiDB-lite"/>
    </source>
</evidence>
<evidence type="ECO:0000259" key="8">
    <source>
        <dbReference type="Pfam" id="PF07200"/>
    </source>
</evidence>
<evidence type="ECO:0000313" key="10">
    <source>
        <dbReference type="Proteomes" id="UP000235145"/>
    </source>
</evidence>
<feature type="domain" description="VPS37 C-terminal" evidence="8">
    <location>
        <begin position="400"/>
        <end position="462"/>
    </location>
</feature>
<comment type="subcellular location">
    <subcellularLocation>
        <location evidence="1">Endosome</location>
    </subcellularLocation>
</comment>
<feature type="domain" description="VPS37 C-terminal" evidence="8">
    <location>
        <begin position="149"/>
        <end position="214"/>
    </location>
</feature>
<dbReference type="PANTHER" id="PTHR13678:SF2">
    <property type="entry name" value="VACUOLAR PROTEIN SORTING-ASSOCIATED PROTEIN 37A"/>
    <property type="match status" value="1"/>
</dbReference>
<dbReference type="InterPro" id="IPR009851">
    <property type="entry name" value="Mod_r"/>
</dbReference>
<organism evidence="9 10">
    <name type="scientific">Lactuca sativa</name>
    <name type="common">Garden lettuce</name>
    <dbReference type="NCBI Taxonomy" id="4236"/>
    <lineage>
        <taxon>Eukaryota</taxon>
        <taxon>Viridiplantae</taxon>
        <taxon>Streptophyta</taxon>
        <taxon>Embryophyta</taxon>
        <taxon>Tracheophyta</taxon>
        <taxon>Spermatophyta</taxon>
        <taxon>Magnoliopsida</taxon>
        <taxon>eudicotyledons</taxon>
        <taxon>Gunneridae</taxon>
        <taxon>Pentapetalae</taxon>
        <taxon>asterids</taxon>
        <taxon>campanulids</taxon>
        <taxon>Asterales</taxon>
        <taxon>Asteraceae</taxon>
        <taxon>Cichorioideae</taxon>
        <taxon>Cichorieae</taxon>
        <taxon>Lactucinae</taxon>
        <taxon>Lactuca</taxon>
    </lineage>
</organism>
<dbReference type="GO" id="GO:0006612">
    <property type="term" value="P:protein targeting to membrane"/>
    <property type="evidence" value="ECO:0000318"/>
    <property type="project" value="GO_Central"/>
</dbReference>
<dbReference type="GO" id="GO:0006623">
    <property type="term" value="P:protein targeting to vacuole"/>
    <property type="evidence" value="ECO:0000318"/>
    <property type="project" value="GO_Central"/>
</dbReference>
<evidence type="ECO:0000313" key="9">
    <source>
        <dbReference type="EMBL" id="KAJ0187760.1"/>
    </source>
</evidence>
<feature type="compositionally biased region" description="Polar residues" evidence="6">
    <location>
        <begin position="38"/>
        <end position="61"/>
    </location>
</feature>
<name>A0A9R1UHV8_LACSA</name>